<evidence type="ECO:0000313" key="3">
    <source>
        <dbReference type="Proteomes" id="UP001500212"/>
    </source>
</evidence>
<protein>
    <submittedName>
        <fullName evidence="2">ATP-binding protein</fullName>
    </submittedName>
</protein>
<organism evidence="2 3">
    <name type="scientific">Actinoallomurus liliacearum</name>
    <dbReference type="NCBI Taxonomy" id="1080073"/>
    <lineage>
        <taxon>Bacteria</taxon>
        <taxon>Bacillati</taxon>
        <taxon>Actinomycetota</taxon>
        <taxon>Actinomycetes</taxon>
        <taxon>Streptosporangiales</taxon>
        <taxon>Thermomonosporaceae</taxon>
        <taxon>Actinoallomurus</taxon>
    </lineage>
</organism>
<dbReference type="InterPro" id="IPR036890">
    <property type="entry name" value="HATPase_C_sf"/>
</dbReference>
<dbReference type="SUPFAM" id="SSF55874">
    <property type="entry name" value="ATPase domain of HSP90 chaperone/DNA topoisomerase II/histidine kinase"/>
    <property type="match status" value="1"/>
</dbReference>
<proteinExistence type="predicted"/>
<keyword evidence="3" id="KW-1185">Reference proteome</keyword>
<dbReference type="SMART" id="SM00387">
    <property type="entry name" value="HATPase_c"/>
    <property type="match status" value="1"/>
</dbReference>
<accession>A0ABP8TG79</accession>
<gene>
    <name evidence="2" type="ORF">GCM10023195_28640</name>
</gene>
<sequence>MTTAAVTTLPITSDMEIAGVRQAVREAAVAAGFSLVEQTKLVTAASELARNTLVHGGGGQMEIAMPEAPGGRGVRLRFSDQGPGIADVETALSDGYTTGHGLGLGLGGARRLVQEFAIETGAGRGTTVTVTAWPRGVRGA</sequence>
<dbReference type="Gene3D" id="3.30.565.10">
    <property type="entry name" value="Histidine kinase-like ATPase, C-terminal domain"/>
    <property type="match status" value="1"/>
</dbReference>
<dbReference type="Pfam" id="PF02518">
    <property type="entry name" value="HATPase_c"/>
    <property type="match status" value="1"/>
</dbReference>
<dbReference type="EMBL" id="BAABHJ010000006">
    <property type="protein sequence ID" value="GAA4607522.1"/>
    <property type="molecule type" value="Genomic_DNA"/>
</dbReference>
<comment type="caution">
    <text evidence="2">The sequence shown here is derived from an EMBL/GenBank/DDBJ whole genome shotgun (WGS) entry which is preliminary data.</text>
</comment>
<evidence type="ECO:0000313" key="2">
    <source>
        <dbReference type="EMBL" id="GAA4607522.1"/>
    </source>
</evidence>
<dbReference type="InterPro" id="IPR003594">
    <property type="entry name" value="HATPase_dom"/>
</dbReference>
<name>A0ABP8TG79_9ACTN</name>
<dbReference type="Proteomes" id="UP001500212">
    <property type="component" value="Unassembled WGS sequence"/>
</dbReference>
<dbReference type="RefSeq" id="WP_345353774.1">
    <property type="nucleotide sequence ID" value="NZ_BAABHJ010000006.1"/>
</dbReference>
<keyword evidence="2" id="KW-0067">ATP-binding</keyword>
<feature type="domain" description="Histidine kinase/HSP90-like ATPase" evidence="1">
    <location>
        <begin position="36"/>
        <end position="136"/>
    </location>
</feature>
<keyword evidence="2" id="KW-0547">Nucleotide-binding</keyword>
<reference evidence="3" key="1">
    <citation type="journal article" date="2019" name="Int. J. Syst. Evol. Microbiol.">
        <title>The Global Catalogue of Microorganisms (GCM) 10K type strain sequencing project: providing services to taxonomists for standard genome sequencing and annotation.</title>
        <authorList>
            <consortium name="The Broad Institute Genomics Platform"/>
            <consortium name="The Broad Institute Genome Sequencing Center for Infectious Disease"/>
            <person name="Wu L."/>
            <person name="Ma J."/>
        </authorList>
    </citation>
    <scope>NUCLEOTIDE SEQUENCE [LARGE SCALE GENOMIC DNA]</scope>
    <source>
        <strain evidence="3">JCM 17938</strain>
    </source>
</reference>
<evidence type="ECO:0000259" key="1">
    <source>
        <dbReference type="SMART" id="SM00387"/>
    </source>
</evidence>
<dbReference type="GO" id="GO:0005524">
    <property type="term" value="F:ATP binding"/>
    <property type="evidence" value="ECO:0007669"/>
    <property type="project" value="UniProtKB-KW"/>
</dbReference>